<feature type="binding site" evidence="6">
    <location>
        <begin position="176"/>
        <end position="181"/>
    </location>
    <ligand>
        <name>NAD(+)</name>
        <dbReference type="ChEBI" id="CHEBI:57540"/>
    </ligand>
</feature>
<accession>A0A9D2LWX1</accession>
<evidence type="ECO:0000256" key="1">
    <source>
        <dbReference type="ARBA" id="ARBA00022679"/>
    </source>
</evidence>
<keyword evidence="4 6" id="KW-0520">NAD</keyword>
<keyword evidence="3 6" id="KW-0521">NADP</keyword>
<dbReference type="Gene3D" id="3.40.50.10330">
    <property type="entry name" value="Probable inorganic polyphosphate/atp-NAD kinase, domain 1"/>
    <property type="match status" value="1"/>
</dbReference>
<dbReference type="GO" id="GO:0046872">
    <property type="term" value="F:metal ion binding"/>
    <property type="evidence" value="ECO:0007669"/>
    <property type="project" value="UniProtKB-UniRule"/>
</dbReference>
<evidence type="ECO:0000256" key="4">
    <source>
        <dbReference type="ARBA" id="ARBA00023027"/>
    </source>
</evidence>
<gene>
    <name evidence="6" type="primary">nadK</name>
    <name evidence="7" type="ORF">H9942_00465</name>
</gene>
<dbReference type="GO" id="GO:0005737">
    <property type="term" value="C:cytoplasm"/>
    <property type="evidence" value="ECO:0007669"/>
    <property type="project" value="UniProtKB-SubCell"/>
</dbReference>
<dbReference type="Pfam" id="PF01513">
    <property type="entry name" value="NAD_kinase"/>
    <property type="match status" value="1"/>
</dbReference>
<feature type="binding site" evidence="6">
    <location>
        <position position="147"/>
    </location>
    <ligand>
        <name>NAD(+)</name>
        <dbReference type="ChEBI" id="CHEBI:57540"/>
    </ligand>
</feature>
<dbReference type="InterPro" id="IPR002504">
    <property type="entry name" value="NADK"/>
</dbReference>
<keyword evidence="6" id="KW-0067">ATP-binding</keyword>
<dbReference type="GO" id="GO:0006741">
    <property type="term" value="P:NADP+ biosynthetic process"/>
    <property type="evidence" value="ECO:0007669"/>
    <property type="project" value="UniProtKB-UniRule"/>
</dbReference>
<feature type="active site" description="Proton acceptor" evidence="6">
    <location>
        <position position="65"/>
    </location>
</feature>
<evidence type="ECO:0000256" key="2">
    <source>
        <dbReference type="ARBA" id="ARBA00022777"/>
    </source>
</evidence>
<feature type="binding site" evidence="6">
    <location>
        <begin position="65"/>
        <end position="66"/>
    </location>
    <ligand>
        <name>NAD(+)</name>
        <dbReference type="ChEBI" id="CHEBI:57540"/>
    </ligand>
</feature>
<comment type="caution">
    <text evidence="7">The sequence shown here is derived from an EMBL/GenBank/DDBJ whole genome shotgun (WGS) entry which is preliminary data.</text>
</comment>
<dbReference type="PANTHER" id="PTHR20275">
    <property type="entry name" value="NAD KINASE"/>
    <property type="match status" value="1"/>
</dbReference>
<sequence>MKIAVVPNLTKEAAQTCTDEVLSILGRCGCETVLKTDLFTAHGIYQERVEDSLRACDVFIAIGGDGTIIHTAKLAASLGKPILGVNAGTLGFTAGVERHQLSLLANLVKGEYREERRLMLSVELSSGGETRGFYAINDAVLSGEPAKIIDYNMVLGCRSYRYRADGFIVATPTGSTAYSLSAGGPVIEPNMDCLVYTPICPHSLFNRSVIFGADSHLAVNIPENIGKLYLSVDGETPLEVSTGDQLRFFAADRCARFIRLGAHDFYDILNQKIIETRQ</sequence>
<dbReference type="GO" id="GO:0019674">
    <property type="term" value="P:NAD+ metabolic process"/>
    <property type="evidence" value="ECO:0007669"/>
    <property type="project" value="InterPro"/>
</dbReference>
<evidence type="ECO:0000256" key="5">
    <source>
        <dbReference type="ARBA" id="ARBA00047925"/>
    </source>
</evidence>
<dbReference type="EMBL" id="DWXZ01000006">
    <property type="protein sequence ID" value="HJB36524.1"/>
    <property type="molecule type" value="Genomic_DNA"/>
</dbReference>
<dbReference type="PANTHER" id="PTHR20275:SF0">
    <property type="entry name" value="NAD KINASE"/>
    <property type="match status" value="1"/>
</dbReference>
<name>A0A9D2LWX1_9FIRM</name>
<feature type="binding site" evidence="6">
    <location>
        <position position="163"/>
    </location>
    <ligand>
        <name>NAD(+)</name>
        <dbReference type="ChEBI" id="CHEBI:57540"/>
    </ligand>
</feature>
<dbReference type="EC" id="2.7.1.23" evidence="6"/>
<dbReference type="InterPro" id="IPR017437">
    <property type="entry name" value="ATP-NAD_kinase_PpnK-typ_C"/>
</dbReference>
<reference evidence="7" key="2">
    <citation type="submission" date="2021-04" db="EMBL/GenBank/DDBJ databases">
        <authorList>
            <person name="Gilroy R."/>
        </authorList>
    </citation>
    <scope>NUCLEOTIDE SEQUENCE</scope>
    <source>
        <strain evidence="7">ChiBcolR8-3208</strain>
    </source>
</reference>
<proteinExistence type="inferred from homology"/>
<comment type="cofactor">
    <cofactor evidence="6">
        <name>a divalent metal cation</name>
        <dbReference type="ChEBI" id="CHEBI:60240"/>
    </cofactor>
</comment>
<dbReference type="Pfam" id="PF20143">
    <property type="entry name" value="NAD_kinase_C"/>
    <property type="match status" value="1"/>
</dbReference>
<dbReference type="InterPro" id="IPR017438">
    <property type="entry name" value="ATP-NAD_kinase_N"/>
</dbReference>
<dbReference type="SUPFAM" id="SSF111331">
    <property type="entry name" value="NAD kinase/diacylglycerol kinase-like"/>
    <property type="match status" value="1"/>
</dbReference>
<feature type="binding site" evidence="6">
    <location>
        <begin position="137"/>
        <end position="138"/>
    </location>
    <ligand>
        <name>NAD(+)</name>
        <dbReference type="ChEBI" id="CHEBI:57540"/>
    </ligand>
</feature>
<dbReference type="HAMAP" id="MF_00361">
    <property type="entry name" value="NAD_kinase"/>
    <property type="match status" value="1"/>
</dbReference>
<comment type="similarity">
    <text evidence="6">Belongs to the NAD kinase family.</text>
</comment>
<keyword evidence="1 6" id="KW-0808">Transferase</keyword>
<keyword evidence="6" id="KW-0963">Cytoplasm</keyword>
<evidence type="ECO:0000256" key="3">
    <source>
        <dbReference type="ARBA" id="ARBA00022857"/>
    </source>
</evidence>
<comment type="subcellular location">
    <subcellularLocation>
        <location evidence="6">Cytoplasm</location>
    </subcellularLocation>
</comment>
<dbReference type="GO" id="GO:0051287">
    <property type="term" value="F:NAD binding"/>
    <property type="evidence" value="ECO:0007669"/>
    <property type="project" value="UniProtKB-ARBA"/>
</dbReference>
<comment type="caution">
    <text evidence="6">Lacks conserved residue(s) required for the propagation of feature annotation.</text>
</comment>
<feature type="binding site" evidence="6">
    <location>
        <position position="70"/>
    </location>
    <ligand>
        <name>NAD(+)</name>
        <dbReference type="ChEBI" id="CHEBI:57540"/>
    </ligand>
</feature>
<dbReference type="InterPro" id="IPR016064">
    <property type="entry name" value="NAD/diacylglycerol_kinase_sf"/>
</dbReference>
<dbReference type="Proteomes" id="UP000824214">
    <property type="component" value="Unassembled WGS sequence"/>
</dbReference>
<reference evidence="7" key="1">
    <citation type="journal article" date="2021" name="PeerJ">
        <title>Extensive microbial diversity within the chicken gut microbiome revealed by metagenomics and culture.</title>
        <authorList>
            <person name="Gilroy R."/>
            <person name="Ravi A."/>
            <person name="Getino M."/>
            <person name="Pursley I."/>
            <person name="Horton D.L."/>
            <person name="Alikhan N.F."/>
            <person name="Baker D."/>
            <person name="Gharbi K."/>
            <person name="Hall N."/>
            <person name="Watson M."/>
            <person name="Adriaenssens E.M."/>
            <person name="Foster-Nyarko E."/>
            <person name="Jarju S."/>
            <person name="Secka A."/>
            <person name="Antonio M."/>
            <person name="Oren A."/>
            <person name="Chaudhuri R.R."/>
            <person name="La Ragione R."/>
            <person name="Hildebrand F."/>
            <person name="Pallen M.J."/>
        </authorList>
    </citation>
    <scope>NUCLEOTIDE SEQUENCE</scope>
    <source>
        <strain evidence="7">ChiBcolR8-3208</strain>
    </source>
</reference>
<dbReference type="Gene3D" id="2.60.200.30">
    <property type="entry name" value="Probable inorganic polyphosphate/atp-NAD kinase, domain 2"/>
    <property type="match status" value="1"/>
</dbReference>
<dbReference type="GO" id="GO:0003951">
    <property type="term" value="F:NAD+ kinase activity"/>
    <property type="evidence" value="ECO:0007669"/>
    <property type="project" value="UniProtKB-UniRule"/>
</dbReference>
<dbReference type="AlphaFoldDB" id="A0A9D2LWX1"/>
<evidence type="ECO:0000313" key="8">
    <source>
        <dbReference type="Proteomes" id="UP000824214"/>
    </source>
</evidence>
<protein>
    <recommendedName>
        <fullName evidence="6">NAD kinase</fullName>
        <ecNumber evidence="6">2.7.1.23</ecNumber>
    </recommendedName>
    <alternativeName>
        <fullName evidence="6">ATP-dependent NAD kinase</fullName>
    </alternativeName>
</protein>
<keyword evidence="6" id="KW-0547">Nucleotide-binding</keyword>
<evidence type="ECO:0000256" key="6">
    <source>
        <dbReference type="HAMAP-Rule" id="MF_00361"/>
    </source>
</evidence>
<organism evidence="7 8">
    <name type="scientific">Candidatus Acutalibacter ornithocaccae</name>
    <dbReference type="NCBI Taxonomy" id="2838416"/>
    <lineage>
        <taxon>Bacteria</taxon>
        <taxon>Bacillati</taxon>
        <taxon>Bacillota</taxon>
        <taxon>Clostridia</taxon>
        <taxon>Eubacteriales</taxon>
        <taxon>Acutalibacteraceae</taxon>
        <taxon>Acutalibacter</taxon>
    </lineage>
</organism>
<keyword evidence="2 6" id="KW-0418">Kinase</keyword>
<comment type="function">
    <text evidence="6">Involved in the regulation of the intracellular balance of NAD and NADP, and is a key enzyme in the biosynthesis of NADP. Catalyzes specifically the phosphorylation on 2'-hydroxyl of the adenosine moiety of NAD to yield NADP.</text>
</comment>
<evidence type="ECO:0000313" key="7">
    <source>
        <dbReference type="EMBL" id="HJB36524.1"/>
    </source>
</evidence>
<feature type="binding site" evidence="6">
    <location>
        <position position="165"/>
    </location>
    <ligand>
        <name>NAD(+)</name>
        <dbReference type="ChEBI" id="CHEBI:57540"/>
    </ligand>
</feature>
<dbReference type="GO" id="GO:0005524">
    <property type="term" value="F:ATP binding"/>
    <property type="evidence" value="ECO:0007669"/>
    <property type="project" value="UniProtKB-KW"/>
</dbReference>
<comment type="catalytic activity">
    <reaction evidence="5 6">
        <text>NAD(+) + ATP = ADP + NADP(+) + H(+)</text>
        <dbReference type="Rhea" id="RHEA:18629"/>
        <dbReference type="ChEBI" id="CHEBI:15378"/>
        <dbReference type="ChEBI" id="CHEBI:30616"/>
        <dbReference type="ChEBI" id="CHEBI:57540"/>
        <dbReference type="ChEBI" id="CHEBI:58349"/>
        <dbReference type="ChEBI" id="CHEBI:456216"/>
        <dbReference type="EC" id="2.7.1.23"/>
    </reaction>
</comment>